<feature type="transmembrane region" description="Helical" evidence="1">
    <location>
        <begin position="237"/>
        <end position="258"/>
    </location>
</feature>
<dbReference type="InterPro" id="IPR037185">
    <property type="entry name" value="EmrE-like"/>
</dbReference>
<name>A0ABY6BLQ4_9GAMM</name>
<evidence type="ECO:0000259" key="2">
    <source>
        <dbReference type="Pfam" id="PF00892"/>
    </source>
</evidence>
<feature type="transmembrane region" description="Helical" evidence="1">
    <location>
        <begin position="196"/>
        <end position="217"/>
    </location>
</feature>
<reference evidence="3" key="1">
    <citation type="submission" date="2022-09" db="EMBL/GenBank/DDBJ databases">
        <title>Tahibacter sp. nov., isolated from a fresh water.</title>
        <authorList>
            <person name="Baek J.H."/>
            <person name="Lee J.K."/>
            <person name="Kim J.M."/>
            <person name="Jeon C.O."/>
        </authorList>
    </citation>
    <scope>NUCLEOTIDE SEQUENCE</scope>
    <source>
        <strain evidence="3">W38</strain>
    </source>
</reference>
<gene>
    <name evidence="3" type="ORF">N4264_12310</name>
</gene>
<feature type="domain" description="EamA" evidence="2">
    <location>
        <begin position="8"/>
        <end position="114"/>
    </location>
</feature>
<evidence type="ECO:0000256" key="1">
    <source>
        <dbReference type="SAM" id="Phobius"/>
    </source>
</evidence>
<feature type="transmembrane region" description="Helical" evidence="1">
    <location>
        <begin position="125"/>
        <end position="144"/>
    </location>
</feature>
<keyword evidence="1" id="KW-1133">Transmembrane helix</keyword>
<feature type="transmembrane region" description="Helical" evidence="1">
    <location>
        <begin position="92"/>
        <end position="113"/>
    </location>
</feature>
<accession>A0ABY6BLQ4</accession>
<dbReference type="Proteomes" id="UP001064632">
    <property type="component" value="Chromosome"/>
</dbReference>
<keyword evidence="4" id="KW-1185">Reference proteome</keyword>
<dbReference type="Pfam" id="PF00892">
    <property type="entry name" value="EamA"/>
    <property type="match status" value="1"/>
</dbReference>
<sequence length="320" mass="34199">MNTRILQGGFFALCAGIVWGLVFAGPLVLPEYPASLLSFGRYLAFGMIALPLALFDRAGLARLRRDDWIEALKLAAIGNIVYYLFLAGAIQYAGGALPSMLLGTLPVVIALASRADRTDAAALPWSRLLPSLGLIALGIALVNQSEMATVSAAADMRRYAIGGGLALAAVVCWTWYPIRNARWLRDHPDHHPRTWATAQGLATLPLALVGYAGNWLYASGFDPAFPMPLGPQPGRFLVVMFAIGLLASWLGGVCWNAASKRLPTGVAGQLIVFETLAALSYVHLLRGQWPRGAMLAGGMLLVLGVVLAVWSPRTRQTVPA</sequence>
<feature type="transmembrane region" description="Helical" evidence="1">
    <location>
        <begin position="291"/>
        <end position="310"/>
    </location>
</feature>
<organism evidence="3 4">
    <name type="scientific">Tahibacter amnicola</name>
    <dbReference type="NCBI Taxonomy" id="2976241"/>
    <lineage>
        <taxon>Bacteria</taxon>
        <taxon>Pseudomonadati</taxon>
        <taxon>Pseudomonadota</taxon>
        <taxon>Gammaproteobacteria</taxon>
        <taxon>Lysobacterales</taxon>
        <taxon>Rhodanobacteraceae</taxon>
        <taxon>Tahibacter</taxon>
    </lineage>
</organism>
<evidence type="ECO:0000313" key="3">
    <source>
        <dbReference type="EMBL" id="UXI70378.1"/>
    </source>
</evidence>
<feature type="transmembrane region" description="Helical" evidence="1">
    <location>
        <begin position="265"/>
        <end position="285"/>
    </location>
</feature>
<evidence type="ECO:0000313" key="4">
    <source>
        <dbReference type="Proteomes" id="UP001064632"/>
    </source>
</evidence>
<dbReference type="EMBL" id="CP104694">
    <property type="protein sequence ID" value="UXI70378.1"/>
    <property type="molecule type" value="Genomic_DNA"/>
</dbReference>
<keyword evidence="1" id="KW-0472">Membrane</keyword>
<feature type="transmembrane region" description="Helical" evidence="1">
    <location>
        <begin position="67"/>
        <end position="86"/>
    </location>
</feature>
<keyword evidence="1" id="KW-0812">Transmembrane</keyword>
<feature type="transmembrane region" description="Helical" evidence="1">
    <location>
        <begin position="156"/>
        <end position="176"/>
    </location>
</feature>
<feature type="transmembrane region" description="Helical" evidence="1">
    <location>
        <begin position="34"/>
        <end position="55"/>
    </location>
</feature>
<proteinExistence type="predicted"/>
<protein>
    <submittedName>
        <fullName evidence="3">DMT family transporter</fullName>
    </submittedName>
</protein>
<dbReference type="RefSeq" id="WP_261697328.1">
    <property type="nucleotide sequence ID" value="NZ_CP104694.1"/>
</dbReference>
<dbReference type="InterPro" id="IPR000620">
    <property type="entry name" value="EamA_dom"/>
</dbReference>
<dbReference type="SUPFAM" id="SSF103481">
    <property type="entry name" value="Multidrug resistance efflux transporter EmrE"/>
    <property type="match status" value="1"/>
</dbReference>